<dbReference type="PANTHER" id="PTHR30537">
    <property type="entry name" value="HTH-TYPE TRANSCRIPTIONAL REGULATOR"/>
    <property type="match status" value="1"/>
</dbReference>
<evidence type="ECO:0000256" key="2">
    <source>
        <dbReference type="ARBA" id="ARBA00023015"/>
    </source>
</evidence>
<dbReference type="PROSITE" id="PS50931">
    <property type="entry name" value="HTH_LYSR"/>
    <property type="match status" value="1"/>
</dbReference>
<dbReference type="RefSeq" id="WP_110923355.1">
    <property type="nucleotide sequence ID" value="NZ_QJSU01000006.1"/>
</dbReference>
<sequence length="304" mass="33887">MKNLQDLRIFIETARLGSLSACARHLDLSPAVVSAAVKRLEAEIETVLFVRSTRRLRLTSKGEQYLKHCRDAVAILDNAYAGLHDNDAELTGTIRLSASSDLGRNLVLPWLDDFMQIHPKVTVQLHMSDSYVDLYGQQIDLALRYGAPKDSSLVALPIVLNNRPILCASKAYLDKVDNDIGSPKIPEDLTQHNCLCLGHDEKYLSEWTFEKEGKTKRVAVAGNRRSKDGDVVRRWAVAGQGIALKSQLDIAADLKAGRLVEVALDGWQVANYPLYLICPERRLIDPLFNAVKEYLIERVEGVLA</sequence>
<evidence type="ECO:0000256" key="3">
    <source>
        <dbReference type="ARBA" id="ARBA00023125"/>
    </source>
</evidence>
<dbReference type="InterPro" id="IPR058163">
    <property type="entry name" value="LysR-type_TF_proteobact-type"/>
</dbReference>
<keyword evidence="7" id="KW-1185">Reference proteome</keyword>
<dbReference type="EMBL" id="QJSU01000006">
    <property type="protein sequence ID" value="PYE38604.1"/>
    <property type="molecule type" value="Genomic_DNA"/>
</dbReference>
<dbReference type="Gene3D" id="3.40.190.290">
    <property type="match status" value="1"/>
</dbReference>
<organism evidence="6 7">
    <name type="scientific">Psychrobacter fozii</name>
    <dbReference type="NCBI Taxonomy" id="198480"/>
    <lineage>
        <taxon>Bacteria</taxon>
        <taxon>Pseudomonadati</taxon>
        <taxon>Pseudomonadota</taxon>
        <taxon>Gammaproteobacteria</taxon>
        <taxon>Moraxellales</taxon>
        <taxon>Moraxellaceae</taxon>
        <taxon>Psychrobacter</taxon>
    </lineage>
</organism>
<feature type="domain" description="HTH lysR-type" evidence="5">
    <location>
        <begin position="1"/>
        <end position="59"/>
    </location>
</feature>
<name>A0A2V4VTF6_9GAMM</name>
<reference evidence="6 7" key="1">
    <citation type="submission" date="2018-06" db="EMBL/GenBank/DDBJ databases">
        <title>Genomic Encyclopedia of Type Strains, Phase III (KMG-III): the genomes of soil and plant-associated and newly described type strains.</title>
        <authorList>
            <person name="Whitman W."/>
        </authorList>
    </citation>
    <scope>NUCLEOTIDE SEQUENCE [LARGE SCALE GENOMIC DNA]</scope>
    <source>
        <strain evidence="6 7">CECT 5889</strain>
    </source>
</reference>
<keyword evidence="3" id="KW-0238">DNA-binding</keyword>
<dbReference type="AlphaFoldDB" id="A0A2V4VTF6"/>
<dbReference type="InterPro" id="IPR036390">
    <property type="entry name" value="WH_DNA-bd_sf"/>
</dbReference>
<evidence type="ECO:0000259" key="5">
    <source>
        <dbReference type="PROSITE" id="PS50931"/>
    </source>
</evidence>
<keyword evidence="4" id="KW-0804">Transcription</keyword>
<dbReference type="OrthoDB" id="9786526at2"/>
<proteinExistence type="inferred from homology"/>
<accession>A0A2V4VTF6</accession>
<dbReference type="Gene3D" id="1.10.10.10">
    <property type="entry name" value="Winged helix-like DNA-binding domain superfamily/Winged helix DNA-binding domain"/>
    <property type="match status" value="1"/>
</dbReference>
<dbReference type="GO" id="GO:0006351">
    <property type="term" value="P:DNA-templated transcription"/>
    <property type="evidence" value="ECO:0007669"/>
    <property type="project" value="TreeGrafter"/>
</dbReference>
<dbReference type="InterPro" id="IPR005119">
    <property type="entry name" value="LysR_subst-bd"/>
</dbReference>
<dbReference type="SUPFAM" id="SSF53850">
    <property type="entry name" value="Periplasmic binding protein-like II"/>
    <property type="match status" value="1"/>
</dbReference>
<evidence type="ECO:0000256" key="1">
    <source>
        <dbReference type="ARBA" id="ARBA00009437"/>
    </source>
</evidence>
<dbReference type="Pfam" id="PF03466">
    <property type="entry name" value="LysR_substrate"/>
    <property type="match status" value="1"/>
</dbReference>
<comment type="caution">
    <text evidence="6">The sequence shown here is derived from an EMBL/GenBank/DDBJ whole genome shotgun (WGS) entry which is preliminary data.</text>
</comment>
<evidence type="ECO:0000256" key="4">
    <source>
        <dbReference type="ARBA" id="ARBA00023163"/>
    </source>
</evidence>
<dbReference type="InterPro" id="IPR036388">
    <property type="entry name" value="WH-like_DNA-bd_sf"/>
</dbReference>
<gene>
    <name evidence="6" type="ORF">DFP82_1068</name>
</gene>
<comment type="similarity">
    <text evidence="1">Belongs to the LysR transcriptional regulatory family.</text>
</comment>
<dbReference type="InterPro" id="IPR000847">
    <property type="entry name" value="LysR_HTH_N"/>
</dbReference>
<dbReference type="GO" id="GO:0043565">
    <property type="term" value="F:sequence-specific DNA binding"/>
    <property type="evidence" value="ECO:0007669"/>
    <property type="project" value="TreeGrafter"/>
</dbReference>
<dbReference type="CDD" id="cd08422">
    <property type="entry name" value="PBP2_CrgA_like"/>
    <property type="match status" value="1"/>
</dbReference>
<dbReference type="FunFam" id="1.10.10.10:FF:000001">
    <property type="entry name" value="LysR family transcriptional regulator"/>
    <property type="match status" value="1"/>
</dbReference>
<dbReference type="PANTHER" id="PTHR30537:SF21">
    <property type="entry name" value="HTH-TYPE TRANSCRIPTIONAL REGULATOR SINR-RELATED"/>
    <property type="match status" value="1"/>
</dbReference>
<dbReference type="GO" id="GO:0003700">
    <property type="term" value="F:DNA-binding transcription factor activity"/>
    <property type="evidence" value="ECO:0007669"/>
    <property type="project" value="InterPro"/>
</dbReference>
<dbReference type="Proteomes" id="UP000247746">
    <property type="component" value="Unassembled WGS sequence"/>
</dbReference>
<dbReference type="SUPFAM" id="SSF46785">
    <property type="entry name" value="Winged helix' DNA-binding domain"/>
    <property type="match status" value="1"/>
</dbReference>
<evidence type="ECO:0000313" key="6">
    <source>
        <dbReference type="EMBL" id="PYE38604.1"/>
    </source>
</evidence>
<evidence type="ECO:0000313" key="7">
    <source>
        <dbReference type="Proteomes" id="UP000247746"/>
    </source>
</evidence>
<dbReference type="Pfam" id="PF00126">
    <property type="entry name" value="HTH_1"/>
    <property type="match status" value="1"/>
</dbReference>
<protein>
    <submittedName>
        <fullName evidence="6">LysR family transcriptional regulator</fullName>
    </submittedName>
</protein>
<keyword evidence="2" id="KW-0805">Transcription regulation</keyword>